<dbReference type="AlphaFoldDB" id="A0AAQ4PRE8"/>
<dbReference type="GO" id="GO:0042126">
    <property type="term" value="P:nitrate metabolic process"/>
    <property type="evidence" value="ECO:0007669"/>
    <property type="project" value="TreeGrafter"/>
</dbReference>
<dbReference type="GeneTree" id="ENSGT00940000165578"/>
<dbReference type="GO" id="GO:0030151">
    <property type="term" value="F:molybdenum ion binding"/>
    <property type="evidence" value="ECO:0007669"/>
    <property type="project" value="InterPro"/>
</dbReference>
<dbReference type="SUPFAM" id="SSF50800">
    <property type="entry name" value="PK beta-barrel domain-like"/>
    <property type="match status" value="1"/>
</dbReference>
<evidence type="ECO:0000313" key="2">
    <source>
        <dbReference type="Ensembl" id="ENSGACP00000041444.1"/>
    </source>
</evidence>
<accession>A0AAQ4PRE8</accession>
<feature type="domain" description="MOSC" evidence="1">
    <location>
        <begin position="180"/>
        <end position="341"/>
    </location>
</feature>
<name>A0AAQ4PRE8_GASAC</name>
<proteinExistence type="predicted"/>
<dbReference type="GO" id="GO:0043546">
    <property type="term" value="F:molybdopterin cofactor binding"/>
    <property type="evidence" value="ECO:0007669"/>
    <property type="project" value="TreeGrafter"/>
</dbReference>
<sequence>MESTRRLSFSSSSLLLGAGAAAAALGLVGLGYKYLWKKPEEAVRVGVVSKLLIHPLKSGKAVSVALAECQPKGLKLGDLQDRHWLVVTEDGHMVTARQQPRLVLVSLTCEGGRVCLNGPDMEELRFPVKQADNRVTGCRVFGEDIQGRDCGDETSRWLTRYLGEENTFRLVHFEPQMKGRKAEESKPFPPPTEEVAYADMGPVMLLSESSVKDLSSKLEHEVTVEQFRPSIVVSDCEAFDEDSWEEIQIGNVRLQRAMSCGRCLLTTVNPETGVYTRKEPLETLKGHLSSAMAHKTTDPNGPEDSNISHRIDFVSAIPSQLSRVQTVREAHLQILPVVRTAAQREEDGDPAGRRCGVQDQPLMKRSRGVKCILTNLLSRYNHPVGPH</sequence>
<dbReference type="Ensembl" id="ENSGACT00000069444.1">
    <property type="protein sequence ID" value="ENSGACP00000041444.1"/>
    <property type="gene ID" value="ENSGACG00000005133.2"/>
</dbReference>
<reference evidence="2 3" key="1">
    <citation type="journal article" date="2021" name="G3 (Bethesda)">
        <title>Improved contiguity of the threespine stickleback genome using long-read sequencing.</title>
        <authorList>
            <person name="Nath S."/>
            <person name="Shaw D.E."/>
            <person name="White M.A."/>
        </authorList>
    </citation>
    <scope>NUCLEOTIDE SEQUENCE [LARGE SCALE GENOMIC DNA]</scope>
    <source>
        <strain evidence="2 3">Lake Benthic</strain>
    </source>
</reference>
<dbReference type="InterPro" id="IPR005302">
    <property type="entry name" value="MoCF_Sase_C"/>
</dbReference>
<dbReference type="PANTHER" id="PTHR14237">
    <property type="entry name" value="MOLYBDOPTERIN COFACTOR SULFURASE MOSC"/>
    <property type="match status" value="1"/>
</dbReference>
<evidence type="ECO:0000313" key="3">
    <source>
        <dbReference type="Proteomes" id="UP000007635"/>
    </source>
</evidence>
<protein>
    <submittedName>
        <fullName evidence="2">Mitochondrial amidoxime reducing component 1</fullName>
    </submittedName>
</protein>
<dbReference type="InterPro" id="IPR005303">
    <property type="entry name" value="MOCOS_middle"/>
</dbReference>
<dbReference type="Pfam" id="PF03476">
    <property type="entry name" value="MOSC_N"/>
    <property type="match status" value="1"/>
</dbReference>
<organism evidence="2 3">
    <name type="scientific">Gasterosteus aculeatus aculeatus</name>
    <name type="common">three-spined stickleback</name>
    <dbReference type="NCBI Taxonomy" id="481459"/>
    <lineage>
        <taxon>Eukaryota</taxon>
        <taxon>Metazoa</taxon>
        <taxon>Chordata</taxon>
        <taxon>Craniata</taxon>
        <taxon>Vertebrata</taxon>
        <taxon>Euteleostomi</taxon>
        <taxon>Actinopterygii</taxon>
        <taxon>Neopterygii</taxon>
        <taxon>Teleostei</taxon>
        <taxon>Neoteleostei</taxon>
        <taxon>Acanthomorphata</taxon>
        <taxon>Eupercaria</taxon>
        <taxon>Perciformes</taxon>
        <taxon>Cottioidei</taxon>
        <taxon>Gasterosteales</taxon>
        <taxon>Gasterosteidae</taxon>
        <taxon>Gasterosteus</taxon>
    </lineage>
</organism>
<dbReference type="GO" id="GO:0030170">
    <property type="term" value="F:pyridoxal phosphate binding"/>
    <property type="evidence" value="ECO:0007669"/>
    <property type="project" value="InterPro"/>
</dbReference>
<dbReference type="Pfam" id="PF03473">
    <property type="entry name" value="MOSC"/>
    <property type="match status" value="1"/>
</dbReference>
<dbReference type="SUPFAM" id="SSF141673">
    <property type="entry name" value="MOSC N-terminal domain-like"/>
    <property type="match status" value="1"/>
</dbReference>
<dbReference type="Proteomes" id="UP000007635">
    <property type="component" value="Chromosome XV"/>
</dbReference>
<dbReference type="GO" id="GO:0005743">
    <property type="term" value="C:mitochondrial inner membrane"/>
    <property type="evidence" value="ECO:0007669"/>
    <property type="project" value="TreeGrafter"/>
</dbReference>
<evidence type="ECO:0000259" key="1">
    <source>
        <dbReference type="PROSITE" id="PS51340"/>
    </source>
</evidence>
<dbReference type="InterPro" id="IPR011037">
    <property type="entry name" value="Pyrv_Knase-like_insert_dom_sf"/>
</dbReference>
<reference evidence="2" key="2">
    <citation type="submission" date="2025-08" db="UniProtKB">
        <authorList>
            <consortium name="Ensembl"/>
        </authorList>
    </citation>
    <scope>IDENTIFICATION</scope>
</reference>
<dbReference type="PROSITE" id="PS51340">
    <property type="entry name" value="MOSC"/>
    <property type="match status" value="1"/>
</dbReference>
<dbReference type="GO" id="GO:0008940">
    <property type="term" value="F:nitrate reductase activity"/>
    <property type="evidence" value="ECO:0007669"/>
    <property type="project" value="TreeGrafter"/>
</dbReference>
<reference evidence="2" key="3">
    <citation type="submission" date="2025-09" db="UniProtKB">
        <authorList>
            <consortium name="Ensembl"/>
        </authorList>
    </citation>
    <scope>IDENTIFICATION</scope>
</reference>
<keyword evidence="3" id="KW-1185">Reference proteome</keyword>
<dbReference type="PANTHER" id="PTHR14237:SF19">
    <property type="entry name" value="MITOCHONDRIAL AMIDOXIME REDUCING COMPONENT 1"/>
    <property type="match status" value="1"/>
</dbReference>